<name>A0ABW1QC75_9CORY</name>
<sequence>MKYQGDRIDELIAGGLGRLPAQDGMQLNTAPFPLPVPLGPARLVPVSARHGITPDQARPRGLVAHDAASHPRTMQYRADARTRIIAHLREHPTWIASHFSAAALLGITDFADGADAFVLNRNKLHLTDDLRVPSQHQVRSCLSTWSIGLAEHTLLVTPPMLTLAHCLRAVFGEEHRWHTPPGLAVDAPMVRAVQIIDRFRREFHLTPEHLREGLRGLVNGRTVERLVRLSDDGADSPPETLIRLIARDCAPEYQWQSQVPVYTDGTVGEPGVDDTSRTLLTVLDLADVAARRYLYYDGDHHLLRERRDQDSTITAHLTSWSWTGLRITAGMVADPASLASHIRALASAPARAA</sequence>
<comment type="caution">
    <text evidence="1">The sequence shown here is derived from an EMBL/GenBank/DDBJ whole genome shotgun (WGS) entry which is preliminary data.</text>
</comment>
<dbReference type="RefSeq" id="WP_377000893.1">
    <property type="nucleotide sequence ID" value="NZ_JBHSQE010000003.1"/>
</dbReference>
<evidence type="ECO:0000313" key="1">
    <source>
        <dbReference type="EMBL" id="MFC6146387.1"/>
    </source>
</evidence>
<proteinExistence type="predicted"/>
<keyword evidence="2" id="KW-1185">Reference proteome</keyword>
<reference evidence="2" key="1">
    <citation type="journal article" date="2019" name="Int. J. Syst. Evol. Microbiol.">
        <title>The Global Catalogue of Microorganisms (GCM) 10K type strain sequencing project: providing services to taxonomists for standard genome sequencing and annotation.</title>
        <authorList>
            <consortium name="The Broad Institute Genomics Platform"/>
            <consortium name="The Broad Institute Genome Sequencing Center for Infectious Disease"/>
            <person name="Wu L."/>
            <person name="Ma J."/>
        </authorList>
    </citation>
    <scope>NUCLEOTIDE SEQUENCE [LARGE SCALE GENOMIC DNA]</scope>
    <source>
        <strain evidence="2">CCUG 51943</strain>
    </source>
</reference>
<organism evidence="1 2">
    <name type="scientific">Corynebacterium nasicanis</name>
    <dbReference type="NCBI Taxonomy" id="1448267"/>
    <lineage>
        <taxon>Bacteria</taxon>
        <taxon>Bacillati</taxon>
        <taxon>Actinomycetota</taxon>
        <taxon>Actinomycetes</taxon>
        <taxon>Mycobacteriales</taxon>
        <taxon>Corynebacteriaceae</taxon>
        <taxon>Corynebacterium</taxon>
    </lineage>
</organism>
<evidence type="ECO:0000313" key="2">
    <source>
        <dbReference type="Proteomes" id="UP001596244"/>
    </source>
</evidence>
<dbReference type="Proteomes" id="UP001596244">
    <property type="component" value="Unassembled WGS sequence"/>
</dbReference>
<accession>A0ABW1QC75</accession>
<gene>
    <name evidence="1" type="ORF">ACFPUZ_06155</name>
</gene>
<dbReference type="EMBL" id="JBHSQE010000003">
    <property type="protein sequence ID" value="MFC6146387.1"/>
    <property type="molecule type" value="Genomic_DNA"/>
</dbReference>
<protein>
    <submittedName>
        <fullName evidence="1">Uncharacterized protein</fullName>
    </submittedName>
</protein>